<organism evidence="1 2">
    <name type="scientific">Phialocephala subalpina</name>
    <dbReference type="NCBI Taxonomy" id="576137"/>
    <lineage>
        <taxon>Eukaryota</taxon>
        <taxon>Fungi</taxon>
        <taxon>Dikarya</taxon>
        <taxon>Ascomycota</taxon>
        <taxon>Pezizomycotina</taxon>
        <taxon>Leotiomycetes</taxon>
        <taxon>Helotiales</taxon>
        <taxon>Mollisiaceae</taxon>
        <taxon>Phialocephala</taxon>
        <taxon>Phialocephala fortinii species complex</taxon>
    </lineage>
</organism>
<reference evidence="1 2" key="1">
    <citation type="submission" date="2016-03" db="EMBL/GenBank/DDBJ databases">
        <authorList>
            <person name="Ploux O."/>
        </authorList>
    </citation>
    <scope>NUCLEOTIDE SEQUENCE [LARGE SCALE GENOMIC DNA]</scope>
    <source>
        <strain evidence="1 2">UAMH 11012</strain>
    </source>
</reference>
<proteinExistence type="predicted"/>
<dbReference type="STRING" id="576137.A0A1L7WI46"/>
<keyword evidence="2" id="KW-1185">Reference proteome</keyword>
<protein>
    <recommendedName>
        <fullName evidence="3">F-box domain-containing protein</fullName>
    </recommendedName>
</protein>
<gene>
    <name evidence="1" type="ORF">PAC_02323</name>
</gene>
<sequence length="402" mass="45832">MARLPDLPEELLHQVVSYLQPPPLSLTSTPWGHWPPYLGKYIKTTTERNKDLASLAMTCKQLHERLFATIHKPTNVNSAENSGKLWDNIDANSRIGSSITTANIHGNLSLESVEFIFFLPNIRTVFFRGWSDWEPFDQDTELLDGSGSSPIGSSPVTHLYLTDCGAHEAPLNQMMNWFKELKELWYEASQVEWDGHYAGGEEAPGFTCSAISRALSPLKSSLEKFVFTRNDPNHEGLYYSDAIDLREFSKLRELCVFHVLLVGYSDRNTIWKNLPKSLESLEVWFDDLGYTNFICDGGPAGAETPDWLFGILKHKGEAFPGLGRVRVVSLEWWDMDQDEEGDGESGDATFRLPRELTRALEDKGVSYSVYLHESRRWKEVVEGGMRWDEKWDEGNIEYPRNL</sequence>
<dbReference type="EMBL" id="FJOG01000002">
    <property type="protein sequence ID" value="CZR52446.1"/>
    <property type="molecule type" value="Genomic_DNA"/>
</dbReference>
<dbReference type="Proteomes" id="UP000184330">
    <property type="component" value="Unassembled WGS sequence"/>
</dbReference>
<name>A0A1L7WI46_9HELO</name>
<evidence type="ECO:0000313" key="1">
    <source>
        <dbReference type="EMBL" id="CZR52446.1"/>
    </source>
</evidence>
<evidence type="ECO:0008006" key="3">
    <source>
        <dbReference type="Google" id="ProtNLM"/>
    </source>
</evidence>
<evidence type="ECO:0000313" key="2">
    <source>
        <dbReference type="Proteomes" id="UP000184330"/>
    </source>
</evidence>
<dbReference type="AlphaFoldDB" id="A0A1L7WI46"/>
<dbReference type="OrthoDB" id="3541847at2759"/>
<accession>A0A1L7WI46</accession>